<dbReference type="InterPro" id="IPR023352">
    <property type="entry name" value="MAPEG-like_dom_sf"/>
</dbReference>
<dbReference type="EC" id="2.5.1.18" evidence="3"/>
<keyword evidence="7 13" id="KW-1133">Transmembrane helix</keyword>
<accession>A0A163YB02</accession>
<feature type="transmembrane region" description="Helical" evidence="13">
    <location>
        <begin position="12"/>
        <end position="34"/>
    </location>
</feature>
<organism evidence="14 15">
    <name type="scientific">Tardiphaga robiniae</name>
    <dbReference type="NCBI Taxonomy" id="943830"/>
    <lineage>
        <taxon>Bacteria</taxon>
        <taxon>Pseudomonadati</taxon>
        <taxon>Pseudomonadota</taxon>
        <taxon>Alphaproteobacteria</taxon>
        <taxon>Hyphomicrobiales</taxon>
        <taxon>Nitrobacteraceae</taxon>
        <taxon>Tardiphaga</taxon>
    </lineage>
</organism>
<evidence type="ECO:0000256" key="1">
    <source>
        <dbReference type="ARBA" id="ARBA00003701"/>
    </source>
</evidence>
<keyword evidence="6" id="KW-0256">Endoplasmic reticulum</keyword>
<evidence type="ECO:0000256" key="13">
    <source>
        <dbReference type="SAM" id="Phobius"/>
    </source>
</evidence>
<dbReference type="EMBL" id="LVYV01000034">
    <property type="protein sequence ID" value="KZD22029.1"/>
    <property type="molecule type" value="Genomic_DNA"/>
</dbReference>
<evidence type="ECO:0000256" key="12">
    <source>
        <dbReference type="ARBA" id="ARBA00049385"/>
    </source>
</evidence>
<dbReference type="Proteomes" id="UP000076574">
    <property type="component" value="Unassembled WGS sequence"/>
</dbReference>
<evidence type="ECO:0000313" key="15">
    <source>
        <dbReference type="Proteomes" id="UP000076574"/>
    </source>
</evidence>
<dbReference type="Gene3D" id="1.20.120.550">
    <property type="entry name" value="Membrane associated eicosanoid/glutathione metabolism-like domain"/>
    <property type="match status" value="1"/>
</dbReference>
<gene>
    <name evidence="14" type="ORF">A4A58_11155</name>
</gene>
<evidence type="ECO:0000256" key="3">
    <source>
        <dbReference type="ARBA" id="ARBA00012452"/>
    </source>
</evidence>
<dbReference type="PANTHER" id="PTHR10689:SF6">
    <property type="entry name" value="MICROSOMAL GLUTATHIONE S-TRANSFERASE 1"/>
    <property type="match status" value="1"/>
</dbReference>
<comment type="caution">
    <text evidence="14">The sequence shown here is derived from an EMBL/GenBank/DDBJ whole genome shotgun (WGS) entry which is preliminary data.</text>
</comment>
<dbReference type="AlphaFoldDB" id="A0A163YB02"/>
<dbReference type="PANTHER" id="PTHR10689">
    <property type="entry name" value="MICROSOMAL GLUTATHIONE S-TRANSFERASE 1"/>
    <property type="match status" value="1"/>
</dbReference>
<dbReference type="InterPro" id="IPR001129">
    <property type="entry name" value="Membr-assoc_MAPEG"/>
</dbReference>
<keyword evidence="5 13" id="KW-0812">Transmembrane</keyword>
<evidence type="ECO:0000256" key="9">
    <source>
        <dbReference type="ARBA" id="ARBA00023136"/>
    </source>
</evidence>
<dbReference type="Pfam" id="PF01124">
    <property type="entry name" value="MAPEG"/>
    <property type="match status" value="1"/>
</dbReference>
<dbReference type="GO" id="GO:0004364">
    <property type="term" value="F:glutathione transferase activity"/>
    <property type="evidence" value="ECO:0007669"/>
    <property type="project" value="UniProtKB-EC"/>
</dbReference>
<proteinExistence type="predicted"/>
<comment type="catalytic activity">
    <reaction evidence="12">
        <text>RX + glutathione = an S-substituted glutathione + a halide anion + H(+)</text>
        <dbReference type="Rhea" id="RHEA:16437"/>
        <dbReference type="ChEBI" id="CHEBI:15378"/>
        <dbReference type="ChEBI" id="CHEBI:16042"/>
        <dbReference type="ChEBI" id="CHEBI:17792"/>
        <dbReference type="ChEBI" id="CHEBI:57925"/>
        <dbReference type="ChEBI" id="CHEBI:90779"/>
        <dbReference type="EC" id="2.5.1.18"/>
    </reaction>
    <physiologicalReaction direction="left-to-right" evidence="12">
        <dbReference type="Rhea" id="RHEA:16438"/>
    </physiologicalReaction>
</comment>
<dbReference type="GO" id="GO:0016020">
    <property type="term" value="C:membrane"/>
    <property type="evidence" value="ECO:0007669"/>
    <property type="project" value="InterPro"/>
</dbReference>
<dbReference type="STRING" id="943830.A4A58_11155"/>
<feature type="transmembrane region" description="Helical" evidence="13">
    <location>
        <begin position="83"/>
        <end position="111"/>
    </location>
</feature>
<protein>
    <recommendedName>
        <fullName evidence="11">Microsomal glutathione S-transferase 1</fullName>
        <ecNumber evidence="3">2.5.1.18</ecNumber>
    </recommendedName>
</protein>
<dbReference type="RefSeq" id="WP_068736250.1">
    <property type="nucleotide sequence ID" value="NZ_LVYV01000034.1"/>
</dbReference>
<dbReference type="InterPro" id="IPR040162">
    <property type="entry name" value="MGST1-like"/>
</dbReference>
<keyword evidence="15" id="KW-1185">Reference proteome</keyword>
<evidence type="ECO:0000256" key="4">
    <source>
        <dbReference type="ARBA" id="ARBA00022679"/>
    </source>
</evidence>
<comment type="function">
    <text evidence="1">Conjugation of reduced glutathione to a wide number of exogenous and endogenous hydrophobic electrophiles.</text>
</comment>
<feature type="transmembrane region" description="Helical" evidence="13">
    <location>
        <begin position="131"/>
        <end position="150"/>
    </location>
</feature>
<evidence type="ECO:0000256" key="7">
    <source>
        <dbReference type="ARBA" id="ARBA00022989"/>
    </source>
</evidence>
<evidence type="ECO:0000256" key="6">
    <source>
        <dbReference type="ARBA" id="ARBA00022824"/>
    </source>
</evidence>
<evidence type="ECO:0000256" key="10">
    <source>
        <dbReference type="ARBA" id="ARBA00038540"/>
    </source>
</evidence>
<evidence type="ECO:0000256" key="5">
    <source>
        <dbReference type="ARBA" id="ARBA00022692"/>
    </source>
</evidence>
<evidence type="ECO:0000313" key="14">
    <source>
        <dbReference type="EMBL" id="KZD22029.1"/>
    </source>
</evidence>
<evidence type="ECO:0000256" key="11">
    <source>
        <dbReference type="ARBA" id="ARBA00039397"/>
    </source>
</evidence>
<keyword evidence="4 14" id="KW-0808">Transferase</keyword>
<evidence type="ECO:0000256" key="8">
    <source>
        <dbReference type="ARBA" id="ARBA00022990"/>
    </source>
</evidence>
<comment type="subcellular location">
    <subcellularLocation>
        <location evidence="2">Endoplasmic reticulum membrane</location>
        <topology evidence="2">Multi-pass membrane protein</topology>
    </subcellularLocation>
</comment>
<sequence length="155" mass="17405">MDKLTLNNPLFATYVIAASLTILKAVAMSWLTVVRMVGVKGGYRSPEDIKKTPMNPAPDPAQLLPNERVERIRRIQMNDLESLPYFLVAGLLYILTQPSLLLAQWLLYGYVASRLLHFIAYLTGQIHEIRATFWTVGSLILIFMTVRTLISAIGA</sequence>
<dbReference type="SUPFAM" id="SSF161084">
    <property type="entry name" value="MAPEG domain-like"/>
    <property type="match status" value="1"/>
</dbReference>
<reference evidence="14 15" key="1">
    <citation type="submission" date="2016-03" db="EMBL/GenBank/DDBJ databases">
        <title>Microsymbionts genomes from the relict species Vavilovia formosa (Stev.) Fed.</title>
        <authorList>
            <person name="Kopat V."/>
            <person name="Chirak E."/>
            <person name="Kimeklis A."/>
            <person name="Andronov E."/>
        </authorList>
    </citation>
    <scope>NUCLEOTIDE SEQUENCE [LARGE SCALE GENOMIC DNA]</scope>
    <source>
        <strain evidence="14 15">Vaf07</strain>
    </source>
</reference>
<keyword evidence="8" id="KW-0007">Acetylation</keyword>
<name>A0A163YB02_9BRAD</name>
<keyword evidence="9 13" id="KW-0472">Membrane</keyword>
<evidence type="ECO:0000256" key="2">
    <source>
        <dbReference type="ARBA" id="ARBA00004477"/>
    </source>
</evidence>
<comment type="subunit">
    <text evidence="10">Homotrimer; The trimer binds only one molecule of glutathione.</text>
</comment>